<dbReference type="KEGG" id="pmaw:MACH26_00290"/>
<feature type="chain" id="PRO_5041322797" description="Secreted protein" evidence="1">
    <location>
        <begin position="22"/>
        <end position="138"/>
    </location>
</feature>
<protein>
    <recommendedName>
        <fullName evidence="4">Secreted protein</fullName>
    </recommendedName>
</protein>
<evidence type="ECO:0008006" key="4">
    <source>
        <dbReference type="Google" id="ProtNLM"/>
    </source>
</evidence>
<gene>
    <name evidence="2" type="ORF">MACH26_00290</name>
</gene>
<keyword evidence="3" id="KW-1185">Reference proteome</keyword>
<dbReference type="EMBL" id="AP027272">
    <property type="protein sequence ID" value="BDX04508.1"/>
    <property type="molecule type" value="Genomic_DNA"/>
</dbReference>
<reference evidence="2" key="1">
    <citation type="submission" date="2023-01" db="EMBL/GenBank/DDBJ databases">
        <title>Complete genome sequence of Planctobacterium marinum strain Dej080120_11.</title>
        <authorList>
            <person name="Ueki S."/>
            <person name="Maruyama F."/>
        </authorList>
    </citation>
    <scope>NUCLEOTIDE SEQUENCE</scope>
    <source>
        <strain evidence="2">Dej080120_11</strain>
    </source>
</reference>
<evidence type="ECO:0000313" key="3">
    <source>
        <dbReference type="Proteomes" id="UP001333710"/>
    </source>
</evidence>
<feature type="signal peptide" evidence="1">
    <location>
        <begin position="1"/>
        <end position="21"/>
    </location>
</feature>
<organism evidence="2 3">
    <name type="scientific">Planctobacterium marinum</name>
    <dbReference type="NCBI Taxonomy" id="1631968"/>
    <lineage>
        <taxon>Bacteria</taxon>
        <taxon>Pseudomonadati</taxon>
        <taxon>Pseudomonadota</taxon>
        <taxon>Gammaproteobacteria</taxon>
        <taxon>Alteromonadales</taxon>
        <taxon>Alteromonadaceae</taxon>
        <taxon>Planctobacterium</taxon>
    </lineage>
</organism>
<accession>A0AA48HCI3</accession>
<sequence length="138" mass="13921">MKKVISLMMVALLSLGANVSAQEEAEAGAAANSTAGFIAENAVVIGAVAVGVAAAIIANNDDDGITCEADEVLQNGACVCPAGQVKFNGVCTTQTLQCTDPRGGDLIDGVCIIPANTIRDESGITITNTITYLPVLVP</sequence>
<name>A0AA48HCI3_9ALTE</name>
<proteinExistence type="predicted"/>
<evidence type="ECO:0000256" key="1">
    <source>
        <dbReference type="SAM" id="SignalP"/>
    </source>
</evidence>
<dbReference type="Proteomes" id="UP001333710">
    <property type="component" value="Chromosome"/>
</dbReference>
<keyword evidence="1" id="KW-0732">Signal</keyword>
<dbReference type="RefSeq" id="WP_338290281.1">
    <property type="nucleotide sequence ID" value="NZ_AP027272.1"/>
</dbReference>
<dbReference type="AlphaFoldDB" id="A0AA48HCI3"/>
<evidence type="ECO:0000313" key="2">
    <source>
        <dbReference type="EMBL" id="BDX04508.1"/>
    </source>
</evidence>